<dbReference type="Pfam" id="PF13912">
    <property type="entry name" value="zf-C2H2_6"/>
    <property type="match status" value="1"/>
</dbReference>
<dbReference type="GO" id="GO:0008270">
    <property type="term" value="F:zinc ion binding"/>
    <property type="evidence" value="ECO:0007669"/>
    <property type="project" value="UniProtKB-UniRule"/>
</dbReference>
<dbReference type="EnsemblMetazoa" id="ENSAATROPT017931">
    <property type="protein sequence ID" value="ENSAATROPP015878"/>
    <property type="gene ID" value="ENSAATROPG014633"/>
</dbReference>
<dbReference type="SUPFAM" id="SSF57716">
    <property type="entry name" value="Glucocorticoid receptor-like (DNA-binding domain)"/>
    <property type="match status" value="1"/>
</dbReference>
<dbReference type="GO" id="GO:0000978">
    <property type="term" value="F:RNA polymerase II cis-regulatory region sequence-specific DNA binding"/>
    <property type="evidence" value="ECO:0007669"/>
    <property type="project" value="TreeGrafter"/>
</dbReference>
<dbReference type="PANTHER" id="PTHR23235:SF142">
    <property type="entry name" value="ZINC FINGER PROTEIN 384"/>
    <property type="match status" value="1"/>
</dbReference>
<evidence type="ECO:0000259" key="12">
    <source>
        <dbReference type="PROSITE" id="PS51915"/>
    </source>
</evidence>
<evidence type="ECO:0000256" key="7">
    <source>
        <dbReference type="ARBA" id="ARBA00023163"/>
    </source>
</evidence>
<evidence type="ECO:0000256" key="10">
    <source>
        <dbReference type="PROSITE-ProRule" id="PRU01263"/>
    </source>
</evidence>
<dbReference type="GO" id="GO:0005634">
    <property type="term" value="C:nucleus"/>
    <property type="evidence" value="ECO:0007669"/>
    <property type="project" value="UniProtKB-SubCell"/>
</dbReference>
<dbReference type="SMART" id="SM00355">
    <property type="entry name" value="ZnF_C2H2"/>
    <property type="match status" value="4"/>
</dbReference>
<dbReference type="InterPro" id="IPR036236">
    <property type="entry name" value="Znf_C2H2_sf"/>
</dbReference>
<dbReference type="Gene3D" id="3.30.160.60">
    <property type="entry name" value="Classic Zinc Finger"/>
    <property type="match status" value="4"/>
</dbReference>
<evidence type="ECO:0000256" key="9">
    <source>
        <dbReference type="PROSITE-ProRule" id="PRU00042"/>
    </source>
</evidence>
<proteinExistence type="predicted"/>
<sequence length="299" mass="34101">MDNDIDIDFDMCRGCGSKYASKSLSTYKDAFELCTGIAVSTSDGLPKKICDVCLKRLNISYYFKISCLRTERKIRAMKKGVMDTFRQCEGGYAADHVKEIVEEATIEEHLSESDEEQELYEEFVVYDETLYLDNLVTEENPAYAASNNSEDILTIDFVKPSSERSASPTVTSHTIRKKGPKPSIKFHCVECRKEFSTKTNLQRHQATHNGNKPFQCDICSKGFTQSGSLKTHRFTHLNIKPHACSVCNERFTQKKSLTFHMRRHTGEKPFSCDICMASFRQKSGLVRHKQQISHTRLTS</sequence>
<name>A0AAG5DYW1_ANOAO</name>
<dbReference type="SMART" id="SM00868">
    <property type="entry name" value="zf-AD"/>
    <property type="match status" value="1"/>
</dbReference>
<evidence type="ECO:0000256" key="4">
    <source>
        <dbReference type="ARBA" id="ARBA00022771"/>
    </source>
</evidence>
<feature type="binding site" evidence="10">
    <location>
        <position position="53"/>
    </location>
    <ligand>
        <name>Zn(2+)</name>
        <dbReference type="ChEBI" id="CHEBI:29105"/>
    </ligand>
</feature>
<evidence type="ECO:0000256" key="5">
    <source>
        <dbReference type="ARBA" id="ARBA00022833"/>
    </source>
</evidence>
<evidence type="ECO:0000313" key="13">
    <source>
        <dbReference type="EnsemblMetazoa" id="ENSAATROPP015878"/>
    </source>
</evidence>
<keyword evidence="5 10" id="KW-0862">Zinc</keyword>
<keyword evidence="8" id="KW-0539">Nucleus</keyword>
<dbReference type="FunFam" id="3.30.160.60:FF:001289">
    <property type="entry name" value="Zinc finger protein 574"/>
    <property type="match status" value="1"/>
</dbReference>
<evidence type="ECO:0008006" key="15">
    <source>
        <dbReference type="Google" id="ProtNLM"/>
    </source>
</evidence>
<keyword evidence="6" id="KW-0805">Transcription regulation</keyword>
<dbReference type="FunFam" id="3.30.160.60:FF:000624">
    <property type="entry name" value="zinc finger protein 697"/>
    <property type="match status" value="1"/>
</dbReference>
<keyword evidence="2 10" id="KW-0479">Metal-binding</keyword>
<dbReference type="PROSITE" id="PS50157">
    <property type="entry name" value="ZINC_FINGER_C2H2_2"/>
    <property type="match status" value="4"/>
</dbReference>
<comment type="subcellular location">
    <subcellularLocation>
        <location evidence="1">Nucleus</location>
    </subcellularLocation>
</comment>
<evidence type="ECO:0000259" key="11">
    <source>
        <dbReference type="PROSITE" id="PS50157"/>
    </source>
</evidence>
<evidence type="ECO:0000256" key="3">
    <source>
        <dbReference type="ARBA" id="ARBA00022737"/>
    </source>
</evidence>
<dbReference type="SUPFAM" id="SSF57667">
    <property type="entry name" value="beta-beta-alpha zinc fingers"/>
    <property type="match status" value="2"/>
</dbReference>
<feature type="domain" description="C2H2-type" evidence="11">
    <location>
        <begin position="214"/>
        <end position="241"/>
    </location>
</feature>
<evidence type="ECO:0000313" key="14">
    <source>
        <dbReference type="Proteomes" id="UP000075880"/>
    </source>
</evidence>
<feature type="domain" description="C2H2-type" evidence="11">
    <location>
        <begin position="186"/>
        <end position="213"/>
    </location>
</feature>
<reference evidence="13" key="1">
    <citation type="submission" date="2024-04" db="UniProtKB">
        <authorList>
            <consortium name="EnsemblMetazoa"/>
        </authorList>
    </citation>
    <scope>IDENTIFICATION</scope>
    <source>
        <strain evidence="13">EBRO</strain>
    </source>
</reference>
<keyword evidence="3" id="KW-0677">Repeat</keyword>
<feature type="binding site" evidence="10">
    <location>
        <position position="50"/>
    </location>
    <ligand>
        <name>Zn(2+)</name>
        <dbReference type="ChEBI" id="CHEBI:29105"/>
    </ligand>
</feature>
<accession>A0AAG5DYW1</accession>
<dbReference type="FunFam" id="3.30.160.60:FF:000303">
    <property type="entry name" value="Zinc finger protein 41"/>
    <property type="match status" value="1"/>
</dbReference>
<dbReference type="Pfam" id="PF07776">
    <property type="entry name" value="zf-AD"/>
    <property type="match status" value="1"/>
</dbReference>
<keyword evidence="4 9" id="KW-0863">Zinc-finger</keyword>
<feature type="binding site" evidence="10">
    <location>
        <position position="12"/>
    </location>
    <ligand>
        <name>Zn(2+)</name>
        <dbReference type="ChEBI" id="CHEBI:29105"/>
    </ligand>
</feature>
<evidence type="ECO:0000256" key="6">
    <source>
        <dbReference type="ARBA" id="ARBA00023015"/>
    </source>
</evidence>
<feature type="domain" description="C2H2-type" evidence="11">
    <location>
        <begin position="242"/>
        <end position="269"/>
    </location>
</feature>
<dbReference type="InterPro" id="IPR012934">
    <property type="entry name" value="Znf_AD"/>
</dbReference>
<keyword evidence="14" id="KW-1185">Reference proteome</keyword>
<dbReference type="PROSITE" id="PS51915">
    <property type="entry name" value="ZAD"/>
    <property type="match status" value="1"/>
</dbReference>
<organism evidence="13 14">
    <name type="scientific">Anopheles atroparvus</name>
    <name type="common">European mosquito</name>
    <dbReference type="NCBI Taxonomy" id="41427"/>
    <lineage>
        <taxon>Eukaryota</taxon>
        <taxon>Metazoa</taxon>
        <taxon>Ecdysozoa</taxon>
        <taxon>Arthropoda</taxon>
        <taxon>Hexapoda</taxon>
        <taxon>Insecta</taxon>
        <taxon>Pterygota</taxon>
        <taxon>Neoptera</taxon>
        <taxon>Endopterygota</taxon>
        <taxon>Diptera</taxon>
        <taxon>Nematocera</taxon>
        <taxon>Culicoidea</taxon>
        <taxon>Culicidae</taxon>
        <taxon>Anophelinae</taxon>
        <taxon>Anopheles</taxon>
    </lineage>
</organism>
<dbReference type="PANTHER" id="PTHR23235">
    <property type="entry name" value="KRUEPPEL-LIKE TRANSCRIPTION FACTOR"/>
    <property type="match status" value="1"/>
</dbReference>
<feature type="domain" description="ZAD" evidence="12">
    <location>
        <begin position="10"/>
        <end position="77"/>
    </location>
</feature>
<keyword evidence="7" id="KW-0804">Transcription</keyword>
<dbReference type="Proteomes" id="UP000075880">
    <property type="component" value="Unassembled WGS sequence"/>
</dbReference>
<feature type="binding site" evidence="10">
    <location>
        <position position="15"/>
    </location>
    <ligand>
        <name>Zn(2+)</name>
        <dbReference type="ChEBI" id="CHEBI:29105"/>
    </ligand>
</feature>
<evidence type="ECO:0000256" key="1">
    <source>
        <dbReference type="ARBA" id="ARBA00004123"/>
    </source>
</evidence>
<dbReference type="AlphaFoldDB" id="A0AAG5DYW1"/>
<dbReference type="InterPro" id="IPR013087">
    <property type="entry name" value="Znf_C2H2_type"/>
</dbReference>
<dbReference type="GO" id="GO:0000981">
    <property type="term" value="F:DNA-binding transcription factor activity, RNA polymerase II-specific"/>
    <property type="evidence" value="ECO:0007669"/>
    <property type="project" value="TreeGrafter"/>
</dbReference>
<evidence type="ECO:0000256" key="8">
    <source>
        <dbReference type="ARBA" id="ARBA00023242"/>
    </source>
</evidence>
<feature type="domain" description="C2H2-type" evidence="11">
    <location>
        <begin position="270"/>
        <end position="299"/>
    </location>
</feature>
<protein>
    <recommendedName>
        <fullName evidence="15">Protein krueppel</fullName>
    </recommendedName>
</protein>
<evidence type="ECO:0000256" key="2">
    <source>
        <dbReference type="ARBA" id="ARBA00022723"/>
    </source>
</evidence>
<dbReference type="Pfam" id="PF00096">
    <property type="entry name" value="zf-C2H2"/>
    <property type="match status" value="2"/>
</dbReference>
<dbReference type="PROSITE" id="PS00028">
    <property type="entry name" value="ZINC_FINGER_C2H2_1"/>
    <property type="match status" value="4"/>
</dbReference>